<gene>
    <name evidence="2" type="ORF">GCM10010411_44630</name>
</gene>
<dbReference type="Proteomes" id="UP001501509">
    <property type="component" value="Unassembled WGS sequence"/>
</dbReference>
<evidence type="ECO:0000313" key="2">
    <source>
        <dbReference type="EMBL" id="GAA2605528.1"/>
    </source>
</evidence>
<dbReference type="EMBL" id="BAAATD010000005">
    <property type="protein sequence ID" value="GAA2605528.1"/>
    <property type="molecule type" value="Genomic_DNA"/>
</dbReference>
<reference evidence="3" key="1">
    <citation type="journal article" date="2019" name="Int. J. Syst. Evol. Microbiol.">
        <title>The Global Catalogue of Microorganisms (GCM) 10K type strain sequencing project: providing services to taxonomists for standard genome sequencing and annotation.</title>
        <authorList>
            <consortium name="The Broad Institute Genomics Platform"/>
            <consortium name="The Broad Institute Genome Sequencing Center for Infectious Disease"/>
            <person name="Wu L."/>
            <person name="Ma J."/>
        </authorList>
    </citation>
    <scope>NUCLEOTIDE SEQUENCE [LARGE SCALE GENOMIC DNA]</scope>
    <source>
        <strain evidence="3">JCM 6833</strain>
    </source>
</reference>
<protein>
    <submittedName>
        <fullName evidence="2">Uncharacterized protein</fullName>
    </submittedName>
</protein>
<sequence length="78" mass="8411">MSSPRCGGTLSAAPRACGTHTVCGRSLRRIGDESARGAPDQLDPPQRMRPCPVRTIERAIPPCFTEMTLENNALSKSE</sequence>
<evidence type="ECO:0000313" key="3">
    <source>
        <dbReference type="Proteomes" id="UP001501509"/>
    </source>
</evidence>
<keyword evidence="3" id="KW-1185">Reference proteome</keyword>
<organism evidence="2 3">
    <name type="scientific">Actinomadura fulvescens</name>
    <dbReference type="NCBI Taxonomy" id="46160"/>
    <lineage>
        <taxon>Bacteria</taxon>
        <taxon>Bacillati</taxon>
        <taxon>Actinomycetota</taxon>
        <taxon>Actinomycetes</taxon>
        <taxon>Streptosporangiales</taxon>
        <taxon>Thermomonosporaceae</taxon>
        <taxon>Actinomadura</taxon>
    </lineage>
</organism>
<comment type="caution">
    <text evidence="2">The sequence shown here is derived from an EMBL/GenBank/DDBJ whole genome shotgun (WGS) entry which is preliminary data.</text>
</comment>
<feature type="region of interest" description="Disordered" evidence="1">
    <location>
        <begin position="28"/>
        <end position="49"/>
    </location>
</feature>
<accession>A0ABP6CC23</accession>
<evidence type="ECO:0000256" key="1">
    <source>
        <dbReference type="SAM" id="MobiDB-lite"/>
    </source>
</evidence>
<name>A0ABP6CC23_9ACTN</name>
<proteinExistence type="predicted"/>